<sequence length="61" mass="7181">MKNNKKYDVAILGWWHNSNYGSMLTYYALKKAIENLDYSTLMVNESMGYPNVINCLMMHQE</sequence>
<dbReference type="AlphaFoldDB" id="A0A0B8R145"/>
<dbReference type="EMBL" id="BBSI01000017">
    <property type="protein sequence ID" value="GAM79974.1"/>
    <property type="molecule type" value="Genomic_DNA"/>
</dbReference>
<accession>A0A0B8R145</accession>
<proteinExistence type="predicted"/>
<protein>
    <submittedName>
        <fullName evidence="1">Uncharacterized membrane protein</fullName>
    </submittedName>
</protein>
<dbReference type="Proteomes" id="UP000031847">
    <property type="component" value="Unassembled WGS sequence"/>
</dbReference>
<reference evidence="1 2" key="1">
    <citation type="submission" date="2015-01" db="EMBL/GenBank/DDBJ databases">
        <title>Lactococcus lactis subsp.lactis JCM 5805 whole genome shotgun sequence.</title>
        <authorList>
            <person name="Fujii T."/>
            <person name="Tomita Y."/>
            <person name="Ikushima S."/>
            <person name="Fujiwara D."/>
        </authorList>
    </citation>
    <scope>NUCLEOTIDE SEQUENCE [LARGE SCALE GENOMIC DNA]</scope>
    <source>
        <strain evidence="1 2">JCM 5805</strain>
    </source>
</reference>
<dbReference type="PATRIC" id="fig|1360.96.peg.1240"/>
<gene>
    <name evidence="1" type="ORF">JCM5805K_1082</name>
</gene>
<name>A0A0B8R145_LACLL</name>
<comment type="caution">
    <text evidence="1">The sequence shown here is derived from an EMBL/GenBank/DDBJ whole genome shotgun (WGS) entry which is preliminary data.</text>
</comment>
<dbReference type="RefSeq" id="WP_025016659.1">
    <property type="nucleotide sequence ID" value="NZ_BAABQR010000001.1"/>
</dbReference>
<evidence type="ECO:0000313" key="2">
    <source>
        <dbReference type="Proteomes" id="UP000031847"/>
    </source>
</evidence>
<evidence type="ECO:0000313" key="1">
    <source>
        <dbReference type="EMBL" id="GAM79974.1"/>
    </source>
</evidence>
<organism evidence="1 2">
    <name type="scientific">Lactococcus lactis subsp. lactis</name>
    <name type="common">Streptococcus lactis</name>
    <dbReference type="NCBI Taxonomy" id="1360"/>
    <lineage>
        <taxon>Bacteria</taxon>
        <taxon>Bacillati</taxon>
        <taxon>Bacillota</taxon>
        <taxon>Bacilli</taxon>
        <taxon>Lactobacillales</taxon>
        <taxon>Streptococcaceae</taxon>
        <taxon>Lactococcus</taxon>
    </lineage>
</organism>